<evidence type="ECO:0000313" key="3">
    <source>
        <dbReference type="Proteomes" id="UP000019249"/>
    </source>
</evidence>
<evidence type="ECO:0000313" key="2">
    <source>
        <dbReference type="EMBL" id="EUJ27210.1"/>
    </source>
</evidence>
<feature type="non-terminal residue" evidence="2">
    <location>
        <position position="225"/>
    </location>
</feature>
<evidence type="ECO:0000256" key="1">
    <source>
        <dbReference type="SAM" id="Coils"/>
    </source>
</evidence>
<proteinExistence type="predicted"/>
<name>A0ABP3AUZ6_9LIST</name>
<evidence type="ECO:0008006" key="4">
    <source>
        <dbReference type="Google" id="ProtNLM"/>
    </source>
</evidence>
<gene>
    <name evidence="2" type="ORF">MFLO_13640</name>
</gene>
<keyword evidence="3" id="KW-1185">Reference proteome</keyword>
<accession>A0ABP3AUZ6</accession>
<sequence>MKEVDYKEDDFDRAHDSIGNLIGKGVWGKGAIDELKKVSENLDEAEEDIRNLDYDGAISFSHKSSEKELQELFEDFDVLHQFSGRVDELVHTKMDRPFFEDLDRFVEGMRNLDASKFTTTNRIGATKTETVFVNSYTQEQREVPKTEVTMDDLFSGSNVYADQLKNQFQAWKKLNPDEAVSENDFRAAMLNTRAFAYTSIQDEQQKKEFWVNVAATVAIVGVAIF</sequence>
<dbReference type="EMBL" id="AODF01000033">
    <property type="protein sequence ID" value="EUJ27210.1"/>
    <property type="molecule type" value="Genomic_DNA"/>
</dbReference>
<comment type="caution">
    <text evidence="2">The sequence shown here is derived from an EMBL/GenBank/DDBJ whole genome shotgun (WGS) entry which is preliminary data.</text>
</comment>
<feature type="coiled-coil region" evidence="1">
    <location>
        <begin position="28"/>
        <end position="55"/>
    </location>
</feature>
<reference evidence="2 3" key="1">
    <citation type="journal article" date="2014" name="Int. J. Syst. Evol. Microbiol.">
        <title>Listeria floridensis sp. nov., Listeria aquatica sp. nov., Listeria cornellensis sp. nov., Listeria riparia sp. nov. and Listeria grandensis sp. nov., from agricultural and natural environments.</title>
        <authorList>
            <person name="den Bakker H.C."/>
            <person name="Warchocki S."/>
            <person name="Wright E.M."/>
            <person name="Allred A.F."/>
            <person name="Ahlstrom C."/>
            <person name="Manuel C.S."/>
            <person name="Stasiewicz M.J."/>
            <person name="Burrell A."/>
            <person name="Roof S."/>
            <person name="Strawn L."/>
            <person name="Fortes E.D."/>
            <person name="Nightingale K.K."/>
            <person name="Kephart D."/>
            <person name="Wiedmann M."/>
        </authorList>
    </citation>
    <scope>NUCLEOTIDE SEQUENCE [LARGE SCALE GENOMIC DNA]</scope>
    <source>
        <strain evidence="2 3">FSL S10-1187</strain>
    </source>
</reference>
<organism evidence="2 3">
    <name type="scientific">Listeria floridensis FSL S10-1187</name>
    <dbReference type="NCBI Taxonomy" id="1265817"/>
    <lineage>
        <taxon>Bacteria</taxon>
        <taxon>Bacillati</taxon>
        <taxon>Bacillota</taxon>
        <taxon>Bacilli</taxon>
        <taxon>Bacillales</taxon>
        <taxon>Listeriaceae</taxon>
        <taxon>Listeria</taxon>
    </lineage>
</organism>
<dbReference type="Proteomes" id="UP000019249">
    <property type="component" value="Unassembled WGS sequence"/>
</dbReference>
<keyword evidence="1" id="KW-0175">Coiled coil</keyword>
<protein>
    <recommendedName>
        <fullName evidence="4">LXG domain-containing protein</fullName>
    </recommendedName>
</protein>